<dbReference type="GO" id="GO:0005829">
    <property type="term" value="C:cytosol"/>
    <property type="evidence" value="ECO:0007669"/>
    <property type="project" value="TreeGrafter"/>
</dbReference>
<keyword evidence="2" id="KW-0521">NADP</keyword>
<keyword evidence="5" id="KW-1185">Reference proteome</keyword>
<dbReference type="PANTHER" id="PTHR10491">
    <property type="entry name" value="DTDP-4-DEHYDRORHAMNOSE REDUCTASE"/>
    <property type="match status" value="1"/>
</dbReference>
<dbReference type="UniPathway" id="UPA00124"/>
<evidence type="ECO:0000313" key="5">
    <source>
        <dbReference type="Proteomes" id="UP000578077"/>
    </source>
</evidence>
<dbReference type="AlphaFoldDB" id="A0A841EAH4"/>
<dbReference type="PANTHER" id="PTHR10491:SF4">
    <property type="entry name" value="METHIONINE ADENOSYLTRANSFERASE 2 SUBUNIT BETA"/>
    <property type="match status" value="1"/>
</dbReference>
<dbReference type="Pfam" id="PF04321">
    <property type="entry name" value="RmlD_sub_bind"/>
    <property type="match status" value="1"/>
</dbReference>
<dbReference type="Proteomes" id="UP000578077">
    <property type="component" value="Unassembled WGS sequence"/>
</dbReference>
<dbReference type="GO" id="GO:0019305">
    <property type="term" value="P:dTDP-rhamnose biosynthetic process"/>
    <property type="evidence" value="ECO:0007669"/>
    <property type="project" value="UniProtKB-UniPathway"/>
</dbReference>
<dbReference type="CDD" id="cd05254">
    <property type="entry name" value="dTDP_HR_like_SDR_e"/>
    <property type="match status" value="1"/>
</dbReference>
<sequence length="279" mass="29763">MTGVSRAGLDITDSAAVQDAVAGHDVVVNAAAWTNVDAAESAEEAATEVNGTGVRHLAGACSASGAKLLHVSTDYVFPGDGCVPYSEDDPVGPLNAYGRSKLAGESAVAEVLPRHGYVIRTAWLYGGKERNFITTMLDLATRRETVEVVDDQHGQPTWNRALAHKLVELGGKAFEGEAPAGIYHGTAAGQTTWYELARSIFEHAGLDPQRIQPISSEAFPQRAKRPAFSVLSHDRWASAGLLPLQHWGTQLTDAFDQLPALRASIPDAVRTDRLTGTPE</sequence>
<reference evidence="4 5" key="1">
    <citation type="submission" date="2020-08" db="EMBL/GenBank/DDBJ databases">
        <title>Sequencing the genomes of 1000 actinobacteria strains.</title>
        <authorList>
            <person name="Klenk H.-P."/>
        </authorList>
    </citation>
    <scope>NUCLEOTIDE SEQUENCE [LARGE SCALE GENOMIC DNA]</scope>
    <source>
        <strain evidence="4 5">DSM 44593</strain>
    </source>
</reference>
<feature type="domain" description="RmlD-like substrate binding" evidence="3">
    <location>
        <begin position="2"/>
        <end position="257"/>
    </location>
</feature>
<comment type="pathway">
    <text evidence="2">Carbohydrate biosynthesis; dTDP-L-rhamnose biosynthesis.</text>
</comment>
<dbReference type="NCBIfam" id="TIGR01214">
    <property type="entry name" value="rmlD"/>
    <property type="match status" value="1"/>
</dbReference>
<comment type="function">
    <text evidence="2">Catalyzes the reduction of dTDP-6-deoxy-L-lyxo-4-hexulose to yield dTDP-L-rhamnose.</text>
</comment>
<proteinExistence type="inferred from homology"/>
<evidence type="ECO:0000256" key="2">
    <source>
        <dbReference type="RuleBase" id="RU364082"/>
    </source>
</evidence>
<comment type="caution">
    <text evidence="4">The sequence shown here is derived from an EMBL/GenBank/DDBJ whole genome shotgun (WGS) entry which is preliminary data.</text>
</comment>
<gene>
    <name evidence="4" type="ORF">HNR25_003753</name>
</gene>
<dbReference type="InterPro" id="IPR005913">
    <property type="entry name" value="dTDP_dehydrorham_reduct"/>
</dbReference>
<evidence type="ECO:0000256" key="1">
    <source>
        <dbReference type="ARBA" id="ARBA00010944"/>
    </source>
</evidence>
<accession>A0A841EAH4</accession>
<evidence type="ECO:0000259" key="3">
    <source>
        <dbReference type="Pfam" id="PF04321"/>
    </source>
</evidence>
<dbReference type="InterPro" id="IPR036291">
    <property type="entry name" value="NAD(P)-bd_dom_sf"/>
</dbReference>
<keyword evidence="2 4" id="KW-0560">Oxidoreductase</keyword>
<protein>
    <recommendedName>
        <fullName evidence="2">dTDP-4-dehydrorhamnose reductase</fullName>
        <ecNumber evidence="2">1.1.1.133</ecNumber>
    </recommendedName>
</protein>
<dbReference type="EC" id="1.1.1.133" evidence="2"/>
<dbReference type="EMBL" id="JACHLY010000001">
    <property type="protein sequence ID" value="MBB6000002.1"/>
    <property type="molecule type" value="Genomic_DNA"/>
</dbReference>
<dbReference type="Gene3D" id="3.90.25.10">
    <property type="entry name" value="UDP-galactose 4-epimerase, domain 1"/>
    <property type="match status" value="1"/>
</dbReference>
<dbReference type="GO" id="GO:0008831">
    <property type="term" value="F:dTDP-4-dehydrorhamnose reductase activity"/>
    <property type="evidence" value="ECO:0007669"/>
    <property type="project" value="UniProtKB-EC"/>
</dbReference>
<dbReference type="Gene3D" id="3.40.50.720">
    <property type="entry name" value="NAD(P)-binding Rossmann-like Domain"/>
    <property type="match status" value="1"/>
</dbReference>
<evidence type="ECO:0000313" key="4">
    <source>
        <dbReference type="EMBL" id="MBB6000002.1"/>
    </source>
</evidence>
<dbReference type="InterPro" id="IPR029903">
    <property type="entry name" value="RmlD-like-bd"/>
</dbReference>
<organism evidence="4 5">
    <name type="scientific">Streptomonospora salina</name>
    <dbReference type="NCBI Taxonomy" id="104205"/>
    <lineage>
        <taxon>Bacteria</taxon>
        <taxon>Bacillati</taxon>
        <taxon>Actinomycetota</taxon>
        <taxon>Actinomycetes</taxon>
        <taxon>Streptosporangiales</taxon>
        <taxon>Nocardiopsidaceae</taxon>
        <taxon>Streptomonospora</taxon>
    </lineage>
</organism>
<name>A0A841EAH4_9ACTN</name>
<comment type="similarity">
    <text evidence="1 2">Belongs to the dTDP-4-dehydrorhamnose reductase family.</text>
</comment>
<dbReference type="SUPFAM" id="SSF51735">
    <property type="entry name" value="NAD(P)-binding Rossmann-fold domains"/>
    <property type="match status" value="1"/>
</dbReference>